<evidence type="ECO:0000256" key="1">
    <source>
        <dbReference type="ARBA" id="ARBA00004141"/>
    </source>
</evidence>
<dbReference type="KEGG" id="prei:PRSY57_1344200"/>
<dbReference type="VEuPathDB" id="PlasmoDB:PRG01_1347700"/>
<keyword evidence="4" id="KW-0378">Hydrolase</keyword>
<proteinExistence type="inferred from homology"/>
<sequence length="569" mass="67988">MLIYHKFCKYKKKNEDLFINIIYNKHNSLFGNLNKSGKKYIHTCTALKRKDRLRCERKIKLKEKFKIIVYASLYFFTCDYLYHEFILKNSKNEKNEEKKREPNIEVVRLNNGIIHKGSDNNNNNNSNNNIYKQNDIVKKDQSYFFLYSNPFVNFFIDSIKKLNIFIKSNTIHNENEDKQGDKNLKKFDKKNDEKENNSYEIKITRGSRNKNIYENSNMDKEKLYKGDYHNNNNDNYKKHNNNNNNNMTNIFTNHIYNKNYFFNKCNLFLLCNGLIFITWRISEVLTNKRLFHFMCRNFICSYNNIKKKYIHTLITSSVSHITFPHFLFNMWAFYTITNTLLSPEIGESKKKFYFFNYKSNVLQQKMNDQDIINICVLSSICSTIPYILLNKKNQILGASGSIMGLVYILSTLKPNEVFISIFPLPYLKLTALQLCHLSILTNIFFLFFRKKKINHFNIAWSAHIFGLLGGALYNIYQRKIKNNNNYYPFIQLSIKNGYLDYVNSYLDLLDMLKCFHLQTKMFFSLDIKTMQSLNRKIQSIKSHTAQRRMHFQIKKMKNLEFLSKRNQLQ</sequence>
<keyword evidence="3 7" id="KW-0812">Transmembrane</keyword>
<organism evidence="9 10">
    <name type="scientific">Plasmodium reichenowi</name>
    <dbReference type="NCBI Taxonomy" id="5854"/>
    <lineage>
        <taxon>Eukaryota</taxon>
        <taxon>Sar</taxon>
        <taxon>Alveolata</taxon>
        <taxon>Apicomplexa</taxon>
        <taxon>Aconoidasida</taxon>
        <taxon>Haemosporida</taxon>
        <taxon>Plasmodiidae</taxon>
        <taxon>Plasmodium</taxon>
        <taxon>Plasmodium (Laverania)</taxon>
    </lineage>
</organism>
<dbReference type="GO" id="GO:0006508">
    <property type="term" value="P:proteolysis"/>
    <property type="evidence" value="ECO:0007669"/>
    <property type="project" value="UniProtKB-KW"/>
</dbReference>
<dbReference type="PANTHER" id="PTHR43731:SF14">
    <property type="entry name" value="PRESENILIN-ASSOCIATED RHOMBOID-LIKE PROTEIN, MITOCHONDRIAL"/>
    <property type="match status" value="1"/>
</dbReference>
<dbReference type="GO" id="GO:0016020">
    <property type="term" value="C:membrane"/>
    <property type="evidence" value="ECO:0007669"/>
    <property type="project" value="UniProtKB-SubCell"/>
</dbReference>
<dbReference type="GeneID" id="30953992"/>
<dbReference type="GO" id="GO:0004252">
    <property type="term" value="F:serine-type endopeptidase activity"/>
    <property type="evidence" value="ECO:0007669"/>
    <property type="project" value="InterPro"/>
</dbReference>
<dbReference type="RefSeq" id="XP_019970124.1">
    <property type="nucleotide sequence ID" value="XM_020115201.1"/>
</dbReference>
<dbReference type="InterPro" id="IPR022764">
    <property type="entry name" value="Peptidase_S54_rhomboid_dom"/>
</dbReference>
<evidence type="ECO:0000256" key="3">
    <source>
        <dbReference type="ARBA" id="ARBA00022692"/>
    </source>
</evidence>
<feature type="transmembrane region" description="Helical" evidence="7">
    <location>
        <begin position="424"/>
        <end position="446"/>
    </location>
</feature>
<feature type="transmembrane region" description="Helical" evidence="7">
    <location>
        <begin position="458"/>
        <end position="476"/>
    </location>
</feature>
<comment type="caution">
    <text evidence="9">The sequence shown here is derived from an EMBL/GenBank/DDBJ whole genome shotgun (WGS) entry which is preliminary data.</text>
</comment>
<keyword evidence="9" id="KW-0645">Protease</keyword>
<dbReference type="SUPFAM" id="SSF144091">
    <property type="entry name" value="Rhomboid-like"/>
    <property type="match status" value="1"/>
</dbReference>
<protein>
    <submittedName>
        <fullName evidence="9">Rhomboid protease ROM6, putative</fullName>
    </submittedName>
</protein>
<dbReference type="EMBL" id="LVLA01000014">
    <property type="protein sequence ID" value="KYN94875.1"/>
    <property type="molecule type" value="Genomic_DNA"/>
</dbReference>
<evidence type="ECO:0000256" key="2">
    <source>
        <dbReference type="ARBA" id="ARBA00009045"/>
    </source>
</evidence>
<name>A0A151L7D2_PLARE</name>
<evidence type="ECO:0000256" key="5">
    <source>
        <dbReference type="ARBA" id="ARBA00022989"/>
    </source>
</evidence>
<evidence type="ECO:0000313" key="10">
    <source>
        <dbReference type="Proteomes" id="UP000076359"/>
    </source>
</evidence>
<gene>
    <name evidence="9" type="ORF">PRSY57_1344200</name>
</gene>
<dbReference type="Gene3D" id="1.20.1540.10">
    <property type="entry name" value="Rhomboid-like"/>
    <property type="match status" value="1"/>
</dbReference>
<keyword evidence="5 7" id="KW-1133">Transmembrane helix</keyword>
<dbReference type="VEuPathDB" id="PlasmoDB:PRCDC_1344200"/>
<evidence type="ECO:0000313" key="9">
    <source>
        <dbReference type="EMBL" id="KYN94875.1"/>
    </source>
</evidence>
<feature type="domain" description="Peptidase S54 rhomboid" evidence="8">
    <location>
        <begin position="310"/>
        <end position="476"/>
    </location>
</feature>
<comment type="similarity">
    <text evidence="2">Belongs to the peptidase S54 family.</text>
</comment>
<dbReference type="Proteomes" id="UP000076359">
    <property type="component" value="Chromosome 13"/>
</dbReference>
<dbReference type="AlphaFoldDB" id="A0A151L7D2"/>
<reference evidence="9 10" key="1">
    <citation type="journal article" date="2016" name="Nat. Commun.">
        <title>Genomes of cryptic chimpanzee Plasmodium species reveal key evolutionary events leading to human malaria.</title>
        <authorList>
            <person name="Sundararaman S.A."/>
            <person name="Plenderleith L.J."/>
            <person name="Liu W."/>
            <person name="Loy D.E."/>
            <person name="Learn G.H."/>
            <person name="Li Y."/>
            <person name="Shaw K.S."/>
            <person name="Ayouba A."/>
            <person name="Peeters M."/>
            <person name="Speede S."/>
            <person name="Shaw G.M."/>
            <person name="Bushman F.D."/>
            <person name="Brisson D."/>
            <person name="Rayner J.C."/>
            <person name="Sharp P.M."/>
            <person name="Hahn B.H."/>
        </authorList>
    </citation>
    <scope>NUCLEOTIDE SEQUENCE [LARGE SCALE GENOMIC DNA]</scope>
    <source>
        <strain evidence="9 10">SY57</strain>
    </source>
</reference>
<keyword evidence="6 7" id="KW-0472">Membrane</keyword>
<accession>A0A151L7D2</accession>
<evidence type="ECO:0000256" key="6">
    <source>
        <dbReference type="ARBA" id="ARBA00023136"/>
    </source>
</evidence>
<dbReference type="InterPro" id="IPR035952">
    <property type="entry name" value="Rhomboid-like_sf"/>
</dbReference>
<dbReference type="Pfam" id="PF01694">
    <property type="entry name" value="Rhomboid"/>
    <property type="match status" value="1"/>
</dbReference>
<dbReference type="InterPro" id="IPR050925">
    <property type="entry name" value="Rhomboid_protease_S54"/>
</dbReference>
<comment type="subcellular location">
    <subcellularLocation>
        <location evidence="1">Membrane</location>
        <topology evidence="1">Multi-pass membrane protein</topology>
    </subcellularLocation>
</comment>
<evidence type="ECO:0000256" key="7">
    <source>
        <dbReference type="SAM" id="Phobius"/>
    </source>
</evidence>
<dbReference type="PANTHER" id="PTHR43731">
    <property type="entry name" value="RHOMBOID PROTEASE"/>
    <property type="match status" value="1"/>
</dbReference>
<evidence type="ECO:0000256" key="4">
    <source>
        <dbReference type="ARBA" id="ARBA00022801"/>
    </source>
</evidence>
<evidence type="ECO:0000259" key="8">
    <source>
        <dbReference type="Pfam" id="PF01694"/>
    </source>
</evidence>